<dbReference type="InterPro" id="IPR027417">
    <property type="entry name" value="P-loop_NTPase"/>
</dbReference>
<dbReference type="GO" id="GO:0016787">
    <property type="term" value="F:hydrolase activity"/>
    <property type="evidence" value="ECO:0007669"/>
    <property type="project" value="UniProtKB-KW"/>
</dbReference>
<gene>
    <name evidence="6" type="ORF">SALB_00722</name>
</gene>
<evidence type="ECO:0000256" key="4">
    <source>
        <dbReference type="ARBA" id="ARBA00022840"/>
    </source>
</evidence>
<sequence length="442" mass="47365">MKTDSTAAARAATAAILSDLAAARHQAVVVDSPPGAGKSTLVVRAAQELAAGGERPVIIAQTNNQVDDLIEKLAVSHPNIALGRLSASDYSPPPALSGLANTVIGRTLADLTGCQVIVGTAAKWATVRDGTFGWAILDESYQMRSDMLLQLVERFDRGLFVGDPGQLDPFTIVGTERWIGLPHDPTQNGVSVMLEHNPRIPVHRLPVSWRLPSSAAPTISQAFYPFTNFTAGTSNGTRALEFRTPGLHNTCLDETLSMAFTTGWALHELPRRHVPRTDTETIRAAAHLAERLLTRGAVATCEHNPAGRDLRAADIAIGVAHRDQADLVRAALARTGHPDAPAVAVDTANRLQGREFEVVIVVHPLSGRRDATAFHLEAGRLCVLASRHRQACIVVAREGIADLLDTHPSTDPIHLSVPAKFPDGWEANQIMLAKLAQHRVAA</sequence>
<protein>
    <submittedName>
        <fullName evidence="6">Helicase</fullName>
    </submittedName>
</protein>
<dbReference type="Gene3D" id="3.40.50.300">
    <property type="entry name" value="P-loop containing nucleotide triphosphate hydrolases"/>
    <property type="match status" value="2"/>
</dbReference>
<keyword evidence="4" id="KW-0067">ATP-binding</keyword>
<comment type="caution">
    <text evidence="6">The sequence shown here is derived from an EMBL/GenBank/DDBJ whole genome shotgun (WGS) entry which is preliminary data.</text>
</comment>
<keyword evidence="2" id="KW-0378">Hydrolase</keyword>
<feature type="domain" description="DNA2/NAM7 helicase-like C-terminal" evidence="5">
    <location>
        <begin position="282"/>
        <end position="397"/>
    </location>
</feature>
<name>A0A401QRY3_STRNR</name>
<dbReference type="Pfam" id="PF13087">
    <property type="entry name" value="AAA_12"/>
    <property type="match status" value="1"/>
</dbReference>
<dbReference type="RefSeq" id="WP_016572693.1">
    <property type="nucleotide sequence ID" value="NZ_BHXC01000006.1"/>
</dbReference>
<reference evidence="6 7" key="1">
    <citation type="journal article" date="2019" name="Microbiol. Resour. Announc.">
        <title>Draft Genome Sequence of the Most Traditional epsilon-Poly-l-Lysine Producer, Streptomyces albulus NBRC14147.</title>
        <authorList>
            <person name="Yamanaka K."/>
            <person name="Hamano Y."/>
        </authorList>
    </citation>
    <scope>NUCLEOTIDE SEQUENCE [LARGE SCALE GENOMIC DNA]</scope>
    <source>
        <strain evidence="6 7">NBRC 14147</strain>
    </source>
</reference>
<dbReference type="Pfam" id="PF13604">
    <property type="entry name" value="AAA_30"/>
    <property type="match status" value="1"/>
</dbReference>
<dbReference type="Proteomes" id="UP000288351">
    <property type="component" value="Unassembled WGS sequence"/>
</dbReference>
<dbReference type="GO" id="GO:0005524">
    <property type="term" value="F:ATP binding"/>
    <property type="evidence" value="ECO:0007669"/>
    <property type="project" value="UniProtKB-KW"/>
</dbReference>
<evidence type="ECO:0000256" key="2">
    <source>
        <dbReference type="ARBA" id="ARBA00022801"/>
    </source>
</evidence>
<organism evidence="6 7">
    <name type="scientific">Streptomyces noursei</name>
    <name type="common">Streptomyces albulus</name>
    <dbReference type="NCBI Taxonomy" id="1971"/>
    <lineage>
        <taxon>Bacteria</taxon>
        <taxon>Bacillati</taxon>
        <taxon>Actinomycetota</taxon>
        <taxon>Actinomycetes</taxon>
        <taxon>Kitasatosporales</taxon>
        <taxon>Streptomycetaceae</taxon>
        <taxon>Streptomyces</taxon>
    </lineage>
</organism>
<dbReference type="SUPFAM" id="SSF52540">
    <property type="entry name" value="P-loop containing nucleoside triphosphate hydrolases"/>
    <property type="match status" value="1"/>
</dbReference>
<evidence type="ECO:0000313" key="7">
    <source>
        <dbReference type="Proteomes" id="UP000288351"/>
    </source>
</evidence>
<keyword evidence="3 6" id="KW-0347">Helicase</keyword>
<dbReference type="InterPro" id="IPR041679">
    <property type="entry name" value="DNA2/NAM7-like_C"/>
</dbReference>
<evidence type="ECO:0000313" key="6">
    <source>
        <dbReference type="EMBL" id="GCB88053.1"/>
    </source>
</evidence>
<proteinExistence type="predicted"/>
<evidence type="ECO:0000259" key="5">
    <source>
        <dbReference type="Pfam" id="PF13087"/>
    </source>
</evidence>
<keyword evidence="1" id="KW-0547">Nucleotide-binding</keyword>
<evidence type="ECO:0000256" key="1">
    <source>
        <dbReference type="ARBA" id="ARBA00022741"/>
    </source>
</evidence>
<dbReference type="InterPro" id="IPR050534">
    <property type="entry name" value="Coronavir_polyprotein_1ab"/>
</dbReference>
<evidence type="ECO:0000256" key="3">
    <source>
        <dbReference type="ARBA" id="ARBA00022806"/>
    </source>
</evidence>
<dbReference type="PANTHER" id="PTHR43788">
    <property type="entry name" value="DNA2/NAM7 HELICASE FAMILY MEMBER"/>
    <property type="match status" value="1"/>
</dbReference>
<accession>A0A401QRY3</accession>
<dbReference type="GO" id="GO:0043139">
    <property type="term" value="F:5'-3' DNA helicase activity"/>
    <property type="evidence" value="ECO:0007669"/>
    <property type="project" value="TreeGrafter"/>
</dbReference>
<dbReference type="PANTHER" id="PTHR43788:SF8">
    <property type="entry name" value="DNA-BINDING PROTEIN SMUBP-2"/>
    <property type="match status" value="1"/>
</dbReference>
<dbReference type="AlphaFoldDB" id="A0A401QRY3"/>
<dbReference type="EMBL" id="BHXC01000006">
    <property type="protein sequence ID" value="GCB88053.1"/>
    <property type="molecule type" value="Genomic_DNA"/>
</dbReference>